<organism evidence="1 2">
    <name type="scientific">Trebonia kvetii</name>
    <dbReference type="NCBI Taxonomy" id="2480626"/>
    <lineage>
        <taxon>Bacteria</taxon>
        <taxon>Bacillati</taxon>
        <taxon>Actinomycetota</taxon>
        <taxon>Actinomycetes</taxon>
        <taxon>Streptosporangiales</taxon>
        <taxon>Treboniaceae</taxon>
        <taxon>Trebonia</taxon>
    </lineage>
</organism>
<dbReference type="RefSeq" id="WP_145855193.1">
    <property type="nucleotide sequence ID" value="NZ_RPFW01000004.1"/>
</dbReference>
<dbReference type="Pfam" id="PF01042">
    <property type="entry name" value="Ribonuc_L-PSP"/>
    <property type="match status" value="1"/>
</dbReference>
<gene>
    <name evidence="1" type="ORF">EAS64_20820</name>
</gene>
<dbReference type="EMBL" id="RPFW01000004">
    <property type="protein sequence ID" value="TVZ02919.1"/>
    <property type="molecule type" value="Genomic_DNA"/>
</dbReference>
<proteinExistence type="predicted"/>
<comment type="caution">
    <text evidence="1">The sequence shown here is derived from an EMBL/GenBank/DDBJ whole genome shotgun (WGS) entry which is preliminary data.</text>
</comment>
<dbReference type="InterPro" id="IPR006175">
    <property type="entry name" value="YjgF/YER057c/UK114"/>
</dbReference>
<dbReference type="GO" id="GO:0019239">
    <property type="term" value="F:deaminase activity"/>
    <property type="evidence" value="ECO:0007669"/>
    <property type="project" value="TreeGrafter"/>
</dbReference>
<dbReference type="SUPFAM" id="SSF55298">
    <property type="entry name" value="YjgF-like"/>
    <property type="match status" value="1"/>
</dbReference>
<dbReference type="PANTHER" id="PTHR11803:SF39">
    <property type="entry name" value="2-IMINOBUTANOATE_2-IMINOPROPANOATE DEAMINASE"/>
    <property type="match status" value="1"/>
</dbReference>
<keyword evidence="2" id="KW-1185">Reference proteome</keyword>
<protein>
    <recommendedName>
        <fullName evidence="3">RidA family protein</fullName>
    </recommendedName>
</protein>
<dbReference type="AlphaFoldDB" id="A0A6P2BUX0"/>
<dbReference type="PANTHER" id="PTHR11803">
    <property type="entry name" value="2-IMINOBUTANOATE/2-IMINOPROPANOATE DEAMINASE RIDA"/>
    <property type="match status" value="1"/>
</dbReference>
<dbReference type="Proteomes" id="UP000460272">
    <property type="component" value="Unassembled WGS sequence"/>
</dbReference>
<dbReference type="GO" id="GO:0005829">
    <property type="term" value="C:cytosol"/>
    <property type="evidence" value="ECO:0007669"/>
    <property type="project" value="TreeGrafter"/>
</dbReference>
<evidence type="ECO:0000313" key="1">
    <source>
        <dbReference type="EMBL" id="TVZ02919.1"/>
    </source>
</evidence>
<dbReference type="InterPro" id="IPR035959">
    <property type="entry name" value="RutC-like_sf"/>
</dbReference>
<dbReference type="CDD" id="cd00448">
    <property type="entry name" value="YjgF_YER057c_UK114_family"/>
    <property type="match status" value="1"/>
</dbReference>
<reference evidence="1 2" key="1">
    <citation type="submission" date="2018-11" db="EMBL/GenBank/DDBJ databases">
        <title>Trebonia kvetii gen.nov., sp.nov., a novel acidophilic actinobacterium, and proposal of the new actinobacterial family Treboniaceae fam. nov.</title>
        <authorList>
            <person name="Rapoport D."/>
            <person name="Sagova-Mareckova M."/>
            <person name="Sedlacek I."/>
            <person name="Provaznik J."/>
            <person name="Kralova S."/>
            <person name="Pavlinic D."/>
            <person name="Benes V."/>
            <person name="Kopecky J."/>
        </authorList>
    </citation>
    <scope>NUCLEOTIDE SEQUENCE [LARGE SCALE GENOMIC DNA]</scope>
    <source>
        <strain evidence="1 2">15Tr583</strain>
    </source>
</reference>
<dbReference type="OrthoDB" id="8684161at2"/>
<sequence>MTELITRPGAPVAAGPYSPGLLTGDWIFLSGQGGFDPGTGELVSDNIADQTAQVFRNIGVLLRAAGASLDDVVSCLVHLSDLGQFAEFNASYAKQFPGPVKPARTTVGSSLVAGMRVEVTVVARRPGGTPSAGAPAGR</sequence>
<name>A0A6P2BUX0_9ACTN</name>
<evidence type="ECO:0008006" key="3">
    <source>
        <dbReference type="Google" id="ProtNLM"/>
    </source>
</evidence>
<evidence type="ECO:0000313" key="2">
    <source>
        <dbReference type="Proteomes" id="UP000460272"/>
    </source>
</evidence>
<accession>A0A6P2BUX0</accession>
<dbReference type="Gene3D" id="3.30.1330.40">
    <property type="entry name" value="RutC-like"/>
    <property type="match status" value="1"/>
</dbReference>